<proteinExistence type="predicted"/>
<keyword evidence="2" id="KW-0812">Transmembrane</keyword>
<feature type="transmembrane region" description="Helical" evidence="2">
    <location>
        <begin position="739"/>
        <end position="757"/>
    </location>
</feature>
<feature type="transmembrane region" description="Helical" evidence="2">
    <location>
        <begin position="635"/>
        <end position="658"/>
    </location>
</feature>
<comment type="caution">
    <text evidence="4">The sequence shown here is derived from an EMBL/GenBank/DDBJ whole genome shotgun (WGS) entry which is preliminary data.</text>
</comment>
<organism evidence="4 5">
    <name type="scientific">Microcystis aeruginosa BLCC-F108</name>
    <dbReference type="NCBI Taxonomy" id="2755317"/>
    <lineage>
        <taxon>Bacteria</taxon>
        <taxon>Bacillati</taxon>
        <taxon>Cyanobacteriota</taxon>
        <taxon>Cyanophyceae</taxon>
        <taxon>Oscillatoriophycideae</taxon>
        <taxon>Chroococcales</taxon>
        <taxon>Microcystaceae</taxon>
        <taxon>Microcystis</taxon>
    </lineage>
</organism>
<feature type="transmembrane region" description="Helical" evidence="2">
    <location>
        <begin position="704"/>
        <end position="724"/>
    </location>
</feature>
<feature type="transmembrane region" description="Helical" evidence="2">
    <location>
        <begin position="404"/>
        <end position="425"/>
    </location>
</feature>
<feature type="transmembrane region" description="Helical" evidence="2">
    <location>
        <begin position="601"/>
        <end position="623"/>
    </location>
</feature>
<accession>A0A841UN07</accession>
<dbReference type="AlphaFoldDB" id="A0A841UN07"/>
<dbReference type="RefSeq" id="WP_072926663.1">
    <property type="nucleotide sequence ID" value="NZ_JACEGB010000235.1"/>
</dbReference>
<evidence type="ECO:0000259" key="3">
    <source>
        <dbReference type="Pfam" id="PF12770"/>
    </source>
</evidence>
<evidence type="ECO:0000256" key="1">
    <source>
        <dbReference type="SAM" id="MobiDB-lite"/>
    </source>
</evidence>
<feature type="domain" description="CHAT" evidence="3">
    <location>
        <begin position="227"/>
        <end position="366"/>
    </location>
</feature>
<dbReference type="Proteomes" id="UP000551499">
    <property type="component" value="Unassembled WGS sequence"/>
</dbReference>
<reference evidence="4 5" key="1">
    <citation type="submission" date="2020-07" db="EMBL/GenBank/DDBJ databases">
        <title>Genomes of two Microcystis aeruginosa (Cyanobacteria) strains from Florida (USA) with disparate toxicogenic potential.</title>
        <authorList>
            <person name="Lefler F.W."/>
            <person name="Barbosa M."/>
            <person name="Berthold D.E."/>
            <person name="Laughinghouse H.D. IV."/>
        </authorList>
    </citation>
    <scope>NUCLEOTIDE SEQUENCE [LARGE SCALE GENOMIC DNA]</scope>
    <source>
        <strain evidence="4 5">BLCCF108</strain>
    </source>
</reference>
<evidence type="ECO:0000313" key="5">
    <source>
        <dbReference type="Proteomes" id="UP000551499"/>
    </source>
</evidence>
<evidence type="ECO:0000313" key="4">
    <source>
        <dbReference type="EMBL" id="MBC1191668.1"/>
    </source>
</evidence>
<gene>
    <name evidence="4" type="ORF">H0902_12915</name>
</gene>
<dbReference type="InterPro" id="IPR024983">
    <property type="entry name" value="CHAT_dom"/>
</dbReference>
<name>A0A841UN07_MICAE</name>
<keyword evidence="2" id="KW-0472">Membrane</keyword>
<feature type="region of interest" description="Disordered" evidence="1">
    <location>
        <begin position="69"/>
        <end position="104"/>
    </location>
</feature>
<dbReference type="EMBL" id="JACEGB010000235">
    <property type="protein sequence ID" value="MBC1191668.1"/>
    <property type="molecule type" value="Genomic_DNA"/>
</dbReference>
<feature type="transmembrane region" description="Helical" evidence="2">
    <location>
        <begin position="472"/>
        <end position="491"/>
    </location>
</feature>
<feature type="transmembrane region" description="Helical" evidence="2">
    <location>
        <begin position="678"/>
        <end position="697"/>
    </location>
</feature>
<sequence length="762" mass="88463">MPQEVEFNIVTQDTQSFLLEIRISNDSNSSRIRKRLSVQFYPDKLKRSFEQWQTALKNININININTNIDSKSRRKPDNEDNDDAFTIPTDNSGNNSSDNNNQVSNNYLDSYQSLITELNNWLNSEEDWQKVRDWLTQSRYLDKSEAEIQVTIQTDDLLLKKLPWQAWDLFSKHYPQAEIAIGPPEYEPPEKWGKIRQHPQVRILMILGSDDNITLDEDSKLLNSVREHGATLKSLEQPTLDELKNVLAEPKSWNIIFYAGHSETNDEGKGVLHLNERESITIDDIKEQLEVAIQNGLYLAIFNSCDGLGIAAQLAELRLPQSIVMKEEIDNQMAIDFLKYFLDSFSRNKSLFVSVGNARQHLQKTYDKPEKFPGGHWLPVIVPNPAVPLATWKEFLSESELSLIWRILLIIGGIVGVLGLPLSLLYEFGWDKAIFYAKLYPHIILYPFFMFWAALWLVYKGFTQIINRADRGLRLSLFVVLAISIVPLMIDMNGSNMLLLELNKTAQARIDLSTLNKNTIADIQKIPKDILDTQKIFQKDHIVISKAVLEESLSNYIAIKKDDQIPEEQAKGFHQLMEIGLDYLTTWKEQKNWSSLSRVLYGYTFWAITFTGLSFFVLWVQNQDFRKFYNQSRYFEYLVFAQVMVVFWIPFRLYYVVKTKNILFGYTGLQWMKPLEPFVYLVISILFVFTLCQTIRQQHKYRMLIITITIVSIGVSLWIGYGLTDILDRTFFLNTPNIGTWILVPILTGLAIYLFFNYQDK</sequence>
<feature type="compositionally biased region" description="Low complexity" evidence="1">
    <location>
        <begin position="91"/>
        <end position="104"/>
    </location>
</feature>
<feature type="transmembrane region" description="Helical" evidence="2">
    <location>
        <begin position="440"/>
        <end position="460"/>
    </location>
</feature>
<evidence type="ECO:0000256" key="2">
    <source>
        <dbReference type="SAM" id="Phobius"/>
    </source>
</evidence>
<keyword evidence="2" id="KW-1133">Transmembrane helix</keyword>
<dbReference type="Pfam" id="PF12770">
    <property type="entry name" value="CHAT"/>
    <property type="match status" value="1"/>
</dbReference>
<protein>
    <submittedName>
        <fullName evidence="4">CHAT domain-containing protein</fullName>
    </submittedName>
</protein>